<gene>
    <name evidence="9" type="ORF">SP60_01205</name>
</gene>
<comment type="similarity">
    <text evidence="2 8">Belongs to the methyltransferase superfamily. RsmD family.</text>
</comment>
<evidence type="ECO:0000256" key="7">
    <source>
        <dbReference type="ARBA" id="ARBA00048326"/>
    </source>
</evidence>
<comment type="function">
    <text evidence="1 8">Specifically methylates the guanine in position 966 of 16S rRNA in the assembled 30S particle.</text>
</comment>
<accession>A0A0M4P7Z8</accession>
<dbReference type="OrthoDB" id="9803017at2"/>
<dbReference type="GO" id="GO:0052913">
    <property type="term" value="F:16S rRNA (guanine(966)-N(2))-methyltransferase activity"/>
    <property type="evidence" value="ECO:0007669"/>
    <property type="project" value="UniProtKB-EC"/>
</dbReference>
<protein>
    <recommendedName>
        <fullName evidence="4 8">Ribosomal RNA small subunit methyltransferase D</fullName>
        <ecNumber evidence="3 8">2.1.1.171</ecNumber>
    </recommendedName>
</protein>
<dbReference type="STRING" id="1705394.SP60_01205"/>
<dbReference type="EC" id="2.1.1.171" evidence="3 8"/>
<dbReference type="Gene3D" id="3.40.50.150">
    <property type="entry name" value="Vaccinia Virus protein VP39"/>
    <property type="match status" value="1"/>
</dbReference>
<dbReference type="NCBIfam" id="TIGR00095">
    <property type="entry name" value="16S rRNA (guanine(966)-N(2))-methyltransferase RsmD"/>
    <property type="match status" value="1"/>
</dbReference>
<organism evidence="9 10">
    <name type="scientific">Candidatus Thioglobus autotrophicus</name>
    <dbReference type="NCBI Taxonomy" id="1705394"/>
    <lineage>
        <taxon>Bacteria</taxon>
        <taxon>Pseudomonadati</taxon>
        <taxon>Pseudomonadota</taxon>
        <taxon>Gammaproteobacteria</taxon>
        <taxon>Candidatus Pseudothioglobaceae</taxon>
        <taxon>Candidatus Thioglobus</taxon>
    </lineage>
</organism>
<comment type="catalytic activity">
    <reaction evidence="7 8">
        <text>guanosine(966) in 16S rRNA + S-adenosyl-L-methionine = N(2)-methylguanosine(966) in 16S rRNA + S-adenosyl-L-homocysteine + H(+)</text>
        <dbReference type="Rhea" id="RHEA:23548"/>
        <dbReference type="Rhea" id="RHEA-COMP:10211"/>
        <dbReference type="Rhea" id="RHEA-COMP:10212"/>
        <dbReference type="ChEBI" id="CHEBI:15378"/>
        <dbReference type="ChEBI" id="CHEBI:57856"/>
        <dbReference type="ChEBI" id="CHEBI:59789"/>
        <dbReference type="ChEBI" id="CHEBI:74269"/>
        <dbReference type="ChEBI" id="CHEBI:74481"/>
        <dbReference type="EC" id="2.1.1.171"/>
    </reaction>
</comment>
<dbReference type="InterPro" id="IPR029063">
    <property type="entry name" value="SAM-dependent_MTases_sf"/>
</dbReference>
<evidence type="ECO:0000256" key="1">
    <source>
        <dbReference type="ARBA" id="ARBA00002649"/>
    </source>
</evidence>
<dbReference type="PANTHER" id="PTHR43542:SF1">
    <property type="entry name" value="METHYLTRANSFERASE"/>
    <property type="match status" value="1"/>
</dbReference>
<sequence length="191" mass="21900">MAQATNHFQIIGGEHRGRKFPFPDAPGLRPTPNKVRETLFNWIQFESSGKVFLDLFTGSGALSFEALSRGAEQVISIEKDFNAFQNLEKNRKKLKSDNLQIIHSDALDFLSKKPTQIFDFVLLDPPFHQKILEKVLKQLSIEGFLTTGCKIYLESEFEITNNFLNQEISQKIKINQQKRSGQVHYCLIEVL</sequence>
<dbReference type="Pfam" id="PF03602">
    <property type="entry name" value="Cons_hypoth95"/>
    <property type="match status" value="1"/>
</dbReference>
<reference evidence="9 10" key="1">
    <citation type="journal article" date="2015" name="Genome Announc.">
        <title>Genome Sequence of 'Candidatus Thioglobus autotrophica' Strain EF1, a Chemoautotroph from the SUP05 Clade of Marine Gammaproteobacteria.</title>
        <authorList>
            <person name="Shah V."/>
            <person name="Morris R.M."/>
        </authorList>
    </citation>
    <scope>NUCLEOTIDE SEQUENCE [LARGE SCALE GENOMIC DNA]</scope>
    <source>
        <strain evidence="9 10">EF1</strain>
    </source>
</reference>
<dbReference type="GO" id="GO:0003676">
    <property type="term" value="F:nucleic acid binding"/>
    <property type="evidence" value="ECO:0007669"/>
    <property type="project" value="InterPro"/>
</dbReference>
<keyword evidence="6 8" id="KW-0808">Transferase</keyword>
<keyword evidence="8" id="KW-0698">rRNA processing</keyword>
<dbReference type="PROSITE" id="PS00092">
    <property type="entry name" value="N6_MTASE"/>
    <property type="match status" value="1"/>
</dbReference>
<dbReference type="PANTHER" id="PTHR43542">
    <property type="entry name" value="METHYLTRANSFERASE"/>
    <property type="match status" value="1"/>
</dbReference>
<evidence type="ECO:0000256" key="2">
    <source>
        <dbReference type="ARBA" id="ARBA00005269"/>
    </source>
</evidence>
<keyword evidence="10" id="KW-1185">Reference proteome</keyword>
<keyword evidence="5 8" id="KW-0489">Methyltransferase</keyword>
<dbReference type="InterPro" id="IPR004398">
    <property type="entry name" value="RNA_MeTrfase_RsmD"/>
</dbReference>
<evidence type="ECO:0000313" key="9">
    <source>
        <dbReference type="EMBL" id="ALE51984.1"/>
    </source>
</evidence>
<dbReference type="AlphaFoldDB" id="A0A0M4P7Z8"/>
<evidence type="ECO:0000256" key="5">
    <source>
        <dbReference type="ARBA" id="ARBA00022603"/>
    </source>
</evidence>
<evidence type="ECO:0000256" key="8">
    <source>
        <dbReference type="PIRNR" id="PIRNR004553"/>
    </source>
</evidence>
<evidence type="ECO:0000256" key="4">
    <source>
        <dbReference type="ARBA" id="ARBA00013682"/>
    </source>
</evidence>
<name>A0A0M4P7Z8_9GAMM</name>
<dbReference type="SUPFAM" id="SSF53335">
    <property type="entry name" value="S-adenosyl-L-methionine-dependent methyltransferases"/>
    <property type="match status" value="1"/>
</dbReference>
<dbReference type="EMBL" id="CP010552">
    <property type="protein sequence ID" value="ALE51984.1"/>
    <property type="molecule type" value="Genomic_DNA"/>
</dbReference>
<dbReference type="PATRIC" id="fig|1705394.5.peg.239"/>
<keyword evidence="8" id="KW-0949">S-adenosyl-L-methionine</keyword>
<evidence type="ECO:0000256" key="3">
    <source>
        <dbReference type="ARBA" id="ARBA00012141"/>
    </source>
</evidence>
<dbReference type="KEGG" id="tho:SP60_01205"/>
<dbReference type="PIRSF" id="PIRSF004553">
    <property type="entry name" value="CHP00095"/>
    <property type="match status" value="1"/>
</dbReference>
<evidence type="ECO:0000313" key="10">
    <source>
        <dbReference type="Proteomes" id="UP000058020"/>
    </source>
</evidence>
<dbReference type="CDD" id="cd02440">
    <property type="entry name" value="AdoMet_MTases"/>
    <property type="match status" value="1"/>
</dbReference>
<evidence type="ECO:0000256" key="6">
    <source>
        <dbReference type="ARBA" id="ARBA00022679"/>
    </source>
</evidence>
<dbReference type="InterPro" id="IPR002052">
    <property type="entry name" value="DNA_methylase_N6_adenine_CS"/>
</dbReference>
<proteinExistence type="inferred from homology"/>
<dbReference type="RefSeq" id="WP_053950909.1">
    <property type="nucleotide sequence ID" value="NZ_CP010552.1"/>
</dbReference>
<dbReference type="Proteomes" id="UP000058020">
    <property type="component" value="Chromosome"/>
</dbReference>